<keyword evidence="2" id="KW-0479">Metal-binding</keyword>
<organism evidence="8 9">
    <name type="scientific">Vigna mungo</name>
    <name type="common">Black gram</name>
    <name type="synonym">Phaseolus mungo</name>
    <dbReference type="NCBI Taxonomy" id="3915"/>
    <lineage>
        <taxon>Eukaryota</taxon>
        <taxon>Viridiplantae</taxon>
        <taxon>Streptophyta</taxon>
        <taxon>Embryophyta</taxon>
        <taxon>Tracheophyta</taxon>
        <taxon>Spermatophyta</taxon>
        <taxon>Magnoliopsida</taxon>
        <taxon>eudicotyledons</taxon>
        <taxon>Gunneridae</taxon>
        <taxon>Pentapetalae</taxon>
        <taxon>rosids</taxon>
        <taxon>fabids</taxon>
        <taxon>Fabales</taxon>
        <taxon>Fabaceae</taxon>
        <taxon>Papilionoideae</taxon>
        <taxon>50 kb inversion clade</taxon>
        <taxon>NPAAA clade</taxon>
        <taxon>indigoferoid/millettioid clade</taxon>
        <taxon>Phaseoleae</taxon>
        <taxon>Vigna</taxon>
    </lineage>
</organism>
<dbReference type="InterPro" id="IPR035896">
    <property type="entry name" value="AN1-like_Znf"/>
</dbReference>
<dbReference type="Gene3D" id="4.10.1110.10">
    <property type="entry name" value="AN1-like Zinc finger"/>
    <property type="match status" value="1"/>
</dbReference>
<comment type="function">
    <text evidence="1">May be involved in environmental stress response.</text>
</comment>
<dbReference type="InterPro" id="IPR050652">
    <property type="entry name" value="AN1_A20_ZnFinger"/>
</dbReference>
<keyword evidence="3 5" id="KW-0863">Zinc-finger</keyword>
<dbReference type="AlphaFoldDB" id="A0AAQ3NM32"/>
<dbReference type="Pfam" id="PF01754">
    <property type="entry name" value="zf-A20"/>
    <property type="match status" value="1"/>
</dbReference>
<dbReference type="Pfam" id="PF01428">
    <property type="entry name" value="zf-AN1"/>
    <property type="match status" value="1"/>
</dbReference>
<dbReference type="SMART" id="SM00259">
    <property type="entry name" value="ZnF_A20"/>
    <property type="match status" value="1"/>
</dbReference>
<dbReference type="PROSITE" id="PS51036">
    <property type="entry name" value="ZF_A20"/>
    <property type="match status" value="1"/>
</dbReference>
<dbReference type="Proteomes" id="UP001374535">
    <property type="component" value="Chromosome 5"/>
</dbReference>
<feature type="domain" description="AN1-type" evidence="7">
    <location>
        <begin position="79"/>
        <end position="125"/>
    </location>
</feature>
<feature type="domain" description="A20-type" evidence="6">
    <location>
        <begin position="1"/>
        <end position="35"/>
    </location>
</feature>
<evidence type="ECO:0000256" key="2">
    <source>
        <dbReference type="ARBA" id="ARBA00022723"/>
    </source>
</evidence>
<reference evidence="8 9" key="1">
    <citation type="journal article" date="2023" name="Life. Sci Alliance">
        <title>Evolutionary insights into 3D genome organization and epigenetic landscape of Vigna mungo.</title>
        <authorList>
            <person name="Junaid A."/>
            <person name="Singh B."/>
            <person name="Bhatia S."/>
        </authorList>
    </citation>
    <scope>NUCLEOTIDE SEQUENCE [LARGE SCALE GENOMIC DNA]</scope>
    <source>
        <strain evidence="8">Urdbean</strain>
    </source>
</reference>
<evidence type="ECO:0000256" key="5">
    <source>
        <dbReference type="PROSITE-ProRule" id="PRU00449"/>
    </source>
</evidence>
<keyword evidence="4" id="KW-0862">Zinc</keyword>
<evidence type="ECO:0000313" key="8">
    <source>
        <dbReference type="EMBL" id="WVZ10972.1"/>
    </source>
</evidence>
<dbReference type="GO" id="GO:0003677">
    <property type="term" value="F:DNA binding"/>
    <property type="evidence" value="ECO:0007669"/>
    <property type="project" value="InterPro"/>
</dbReference>
<sequence>MVTSSLCVNDCGFYGSPTTNNLCSKCYKDYLAKSNGCETSTKRFCLEKSSSSSCSVQSEGSIIDDTISLSITNSKASEKNDRKRCKSCNKKIGLLGFQCRCGDVFCGIHRYPEMHSCEIDFKKIGREVLIQQNPLCKADKLKHRI</sequence>
<dbReference type="SMART" id="SM00154">
    <property type="entry name" value="ZnF_AN1"/>
    <property type="match status" value="1"/>
</dbReference>
<protein>
    <submittedName>
        <fullName evidence="8">Uncharacterized protein</fullName>
    </submittedName>
</protein>
<accession>A0AAQ3NM32</accession>
<dbReference type="FunFam" id="4.10.1110.10:FF:000001">
    <property type="entry name" value="Zinc finger AN1-type containing 6"/>
    <property type="match status" value="1"/>
</dbReference>
<proteinExistence type="predicted"/>
<dbReference type="SUPFAM" id="SSF57716">
    <property type="entry name" value="Glucocorticoid receptor-like (DNA-binding domain)"/>
    <property type="match status" value="1"/>
</dbReference>
<dbReference type="SUPFAM" id="SSF118310">
    <property type="entry name" value="AN1-like Zinc finger"/>
    <property type="match status" value="1"/>
</dbReference>
<dbReference type="EMBL" id="CP144696">
    <property type="protein sequence ID" value="WVZ10972.1"/>
    <property type="molecule type" value="Genomic_DNA"/>
</dbReference>
<evidence type="ECO:0000313" key="9">
    <source>
        <dbReference type="Proteomes" id="UP001374535"/>
    </source>
</evidence>
<gene>
    <name evidence="8" type="ORF">V8G54_015502</name>
</gene>
<keyword evidence="9" id="KW-1185">Reference proteome</keyword>
<evidence type="ECO:0000256" key="4">
    <source>
        <dbReference type="ARBA" id="ARBA00022833"/>
    </source>
</evidence>
<dbReference type="Gene3D" id="1.20.5.4770">
    <property type="match status" value="1"/>
</dbReference>
<dbReference type="InterPro" id="IPR000058">
    <property type="entry name" value="Znf_AN1"/>
</dbReference>
<dbReference type="InterPro" id="IPR002653">
    <property type="entry name" value="Znf_A20"/>
</dbReference>
<dbReference type="PANTHER" id="PTHR10634">
    <property type="entry name" value="AN1-TYPE ZINC FINGER PROTEIN"/>
    <property type="match status" value="1"/>
</dbReference>
<evidence type="ECO:0000259" key="7">
    <source>
        <dbReference type="PROSITE" id="PS51039"/>
    </source>
</evidence>
<evidence type="ECO:0000259" key="6">
    <source>
        <dbReference type="PROSITE" id="PS51036"/>
    </source>
</evidence>
<name>A0AAQ3NM32_VIGMU</name>
<evidence type="ECO:0000256" key="3">
    <source>
        <dbReference type="ARBA" id="ARBA00022771"/>
    </source>
</evidence>
<evidence type="ECO:0000256" key="1">
    <source>
        <dbReference type="ARBA" id="ARBA00003732"/>
    </source>
</evidence>
<dbReference type="GO" id="GO:0008270">
    <property type="term" value="F:zinc ion binding"/>
    <property type="evidence" value="ECO:0007669"/>
    <property type="project" value="UniProtKB-KW"/>
</dbReference>
<dbReference type="PROSITE" id="PS51039">
    <property type="entry name" value="ZF_AN1"/>
    <property type="match status" value="1"/>
</dbReference>
<dbReference type="PANTHER" id="PTHR10634:SF124">
    <property type="entry name" value="ZINC FINGER A20 AND AN1 DOMAIN-CONTAINING STRESS-ASSOCIATED PROTEIN 8-RELATED"/>
    <property type="match status" value="1"/>
</dbReference>